<feature type="domain" description="WRKY19-like zinc finger" evidence="2">
    <location>
        <begin position="213"/>
        <end position="234"/>
    </location>
</feature>
<evidence type="ECO:0000259" key="2">
    <source>
        <dbReference type="Pfam" id="PF24906"/>
    </source>
</evidence>
<dbReference type="InterPro" id="IPR056866">
    <property type="entry name" value="Znf_WRKY19"/>
</dbReference>
<accession>A0A6A3W6I7</accession>
<dbReference type="Pfam" id="PF24906">
    <property type="entry name" value="Zf_WRKY19"/>
    <property type="match status" value="1"/>
</dbReference>
<dbReference type="OrthoDB" id="90681at2759"/>
<evidence type="ECO:0000313" key="4">
    <source>
        <dbReference type="Proteomes" id="UP000433483"/>
    </source>
</evidence>
<dbReference type="PANTHER" id="PTHR31827:SF1">
    <property type="entry name" value="EMB|CAB89363.1"/>
    <property type="match status" value="1"/>
</dbReference>
<protein>
    <recommendedName>
        <fullName evidence="2">WRKY19-like zinc finger domain-containing protein</fullName>
    </recommendedName>
</protein>
<sequence length="304" mass="33210">MSSGIFRAQQRLLSLFGHKTGTNAMVTFQRDRKLSVNSPSPALIQLTSQFPHSPPGVQPPYITTMMSFRTFLPLSQPSFVEMPQLLGLKPITSQELSKPVNKCSLHFILSSEKTIAKPAMLPSFPWTSPQRGSSNKTFAPVLAPPSGPSKLAKRRRLQNVSVTNGSTKVSGKPEVVLANGTVVKKGSKYCMVEGCTSRAKHARRCWRHGGSVKCKVPDCANRAKTKGVCWSHGGGTLCSFSGCSTISVSNGVCWAHGGGKRCVMEGCARPAYERTEHLCTLHFEEKQYIAQVHSNNVQCHQHRC</sequence>
<evidence type="ECO:0000313" key="3">
    <source>
        <dbReference type="EMBL" id="KAE9179741.1"/>
    </source>
</evidence>
<gene>
    <name evidence="3" type="ORF">PF005_g23573</name>
</gene>
<proteinExistence type="predicted"/>
<keyword evidence="4" id="KW-1185">Reference proteome</keyword>
<organism evidence="3 4">
    <name type="scientific">Phytophthora fragariae</name>
    <dbReference type="NCBI Taxonomy" id="53985"/>
    <lineage>
        <taxon>Eukaryota</taxon>
        <taxon>Sar</taxon>
        <taxon>Stramenopiles</taxon>
        <taxon>Oomycota</taxon>
        <taxon>Peronosporomycetes</taxon>
        <taxon>Peronosporales</taxon>
        <taxon>Peronosporaceae</taxon>
        <taxon>Phytophthora</taxon>
    </lineage>
</organism>
<comment type="caution">
    <text evidence="3">The sequence shown here is derived from an EMBL/GenBank/DDBJ whole genome shotgun (WGS) entry which is preliminary data.</text>
</comment>
<feature type="region of interest" description="Disordered" evidence="1">
    <location>
        <begin position="131"/>
        <end position="166"/>
    </location>
</feature>
<dbReference type="EMBL" id="QXGB01002261">
    <property type="protein sequence ID" value="KAE9179741.1"/>
    <property type="molecule type" value="Genomic_DNA"/>
</dbReference>
<dbReference type="PANTHER" id="PTHR31827">
    <property type="entry name" value="EMB|CAB89363.1"/>
    <property type="match status" value="1"/>
</dbReference>
<dbReference type="Proteomes" id="UP000433483">
    <property type="component" value="Unassembled WGS sequence"/>
</dbReference>
<evidence type="ECO:0000256" key="1">
    <source>
        <dbReference type="SAM" id="MobiDB-lite"/>
    </source>
</evidence>
<dbReference type="AlphaFoldDB" id="A0A6A3W6I7"/>
<reference evidence="3 4" key="1">
    <citation type="submission" date="2018-08" db="EMBL/GenBank/DDBJ databases">
        <title>Genomic investigation of the strawberry pathogen Phytophthora fragariae indicates pathogenicity is determined by transcriptional variation in three key races.</title>
        <authorList>
            <person name="Adams T.M."/>
            <person name="Armitage A.D."/>
            <person name="Sobczyk M.K."/>
            <person name="Bates H.J."/>
            <person name="Dunwell J.M."/>
            <person name="Nellist C.F."/>
            <person name="Harrison R.J."/>
        </authorList>
    </citation>
    <scope>NUCLEOTIDE SEQUENCE [LARGE SCALE GENOMIC DNA]</scope>
    <source>
        <strain evidence="3 4">NOV-27</strain>
    </source>
</reference>
<name>A0A6A3W6I7_9STRA</name>